<protein>
    <submittedName>
        <fullName evidence="2">Uncharacterized protein</fullName>
    </submittedName>
</protein>
<evidence type="ECO:0000313" key="2">
    <source>
        <dbReference type="EMBL" id="QRN55378.1"/>
    </source>
</evidence>
<sequence>MRLHILLYAALLASTQTFASDCNLIYLTFAKNSATAGSVTVTIEDEPDNVPYNVDNPQAWVGPVKISVGGQPACTASESVSIVENPVLLGRDVLYVATYSGSERTMYALDTKTCRIVWKSPIFFGNSIYSHGVLHLGKHGVLLNKMCRPVVSKPFPDYQE</sequence>
<reference evidence="2 3" key="1">
    <citation type="submission" date="2020-10" db="EMBL/GenBank/DDBJ databases">
        <title>Phylogeny of dyella-like bacteria.</title>
        <authorList>
            <person name="Fu J."/>
        </authorList>
    </citation>
    <scope>NUCLEOTIDE SEQUENCE [LARGE SCALE GENOMIC DNA]</scope>
    <source>
        <strain evidence="2 3">DHOB09</strain>
    </source>
</reference>
<dbReference type="RefSeq" id="WP_188798945.1">
    <property type="nucleotide sequence ID" value="NZ_BMIZ01000001.1"/>
</dbReference>
<evidence type="ECO:0000256" key="1">
    <source>
        <dbReference type="SAM" id="SignalP"/>
    </source>
</evidence>
<evidence type="ECO:0000313" key="3">
    <source>
        <dbReference type="Proteomes" id="UP000663181"/>
    </source>
</evidence>
<name>A0ABX7GZD0_9GAMM</name>
<feature type="signal peptide" evidence="1">
    <location>
        <begin position="1"/>
        <end position="19"/>
    </location>
</feature>
<proteinExistence type="predicted"/>
<dbReference type="Proteomes" id="UP000663181">
    <property type="component" value="Chromosome"/>
</dbReference>
<organism evidence="2 3">
    <name type="scientific">Dyella caseinilytica</name>
    <dbReference type="NCBI Taxonomy" id="1849581"/>
    <lineage>
        <taxon>Bacteria</taxon>
        <taxon>Pseudomonadati</taxon>
        <taxon>Pseudomonadota</taxon>
        <taxon>Gammaproteobacteria</taxon>
        <taxon>Lysobacterales</taxon>
        <taxon>Rhodanobacteraceae</taxon>
        <taxon>Dyella</taxon>
    </lineage>
</organism>
<keyword evidence="1" id="KW-0732">Signal</keyword>
<feature type="chain" id="PRO_5045619594" evidence="1">
    <location>
        <begin position="20"/>
        <end position="160"/>
    </location>
</feature>
<gene>
    <name evidence="2" type="ORF">ISN74_08675</name>
</gene>
<accession>A0ABX7GZD0</accession>
<keyword evidence="3" id="KW-1185">Reference proteome</keyword>
<dbReference type="EMBL" id="CP064030">
    <property type="protein sequence ID" value="QRN55378.1"/>
    <property type="molecule type" value="Genomic_DNA"/>
</dbReference>